<organism evidence="1 2">
    <name type="scientific">Marinobacter nauticus</name>
    <name type="common">Marinobacter hydrocarbonoclasticus</name>
    <name type="synonym">Marinobacter aquaeolei</name>
    <dbReference type="NCBI Taxonomy" id="2743"/>
    <lineage>
        <taxon>Bacteria</taxon>
        <taxon>Pseudomonadati</taxon>
        <taxon>Pseudomonadota</taxon>
        <taxon>Gammaproteobacteria</taxon>
        <taxon>Pseudomonadales</taxon>
        <taxon>Marinobacteraceae</taxon>
        <taxon>Marinobacter</taxon>
    </lineage>
</organism>
<evidence type="ECO:0000313" key="2">
    <source>
        <dbReference type="Proteomes" id="UP000469950"/>
    </source>
</evidence>
<name>A0A833JMD0_MARNT</name>
<dbReference type="Proteomes" id="UP000469950">
    <property type="component" value="Unassembled WGS sequence"/>
</dbReference>
<accession>A0A833JMD0</accession>
<gene>
    <name evidence="1" type="ORF">F6453_3852</name>
</gene>
<comment type="caution">
    <text evidence="1">The sequence shown here is derived from an EMBL/GenBank/DDBJ whole genome shotgun (WGS) entry which is preliminary data.</text>
</comment>
<protein>
    <submittedName>
        <fullName evidence="1">Uncharacterized protein</fullName>
    </submittedName>
</protein>
<dbReference type="AlphaFoldDB" id="A0A833JMD0"/>
<dbReference type="EMBL" id="WBMP01000029">
    <property type="protein sequence ID" value="KAE8543813.1"/>
    <property type="molecule type" value="Genomic_DNA"/>
</dbReference>
<evidence type="ECO:0000313" key="1">
    <source>
        <dbReference type="EMBL" id="KAE8543813.1"/>
    </source>
</evidence>
<dbReference type="RefSeq" id="WP_153741749.1">
    <property type="nucleotide sequence ID" value="NZ_WBMP01000029.1"/>
</dbReference>
<sequence>MSSQQEKLVESNDLDQIFGLPAAEAWQALFKLLWDRFSSPLRPDIADAQTTERDRACAKLDNLLSGSAWELWQSYEDTAPRTSEALKQFWTEQTKGKAILILDALSLRELPWLLEQAAERGYSVHNQRVTGSEVPGDTTPFAKALGFGQRSNLANNGGNSVHFPGAFTEVSDLPFGDCAVFITSEPNIIFWHEWPDSEMHELADENGYRKLAKSAAARLRSDEFWSLIEKLTTGRRLVITADHGYAHSGLFPDVSHREQSDYLKSSFKSGRAAPVEPGDKPHYWVPPLTQIVDSQHGRWELVLGRRKWKSQGGYPSLTHGGLSLLEVAVPYIELSR</sequence>
<proteinExistence type="predicted"/>
<reference evidence="1 2" key="1">
    <citation type="submission" date="2019-10" db="EMBL/GenBank/DDBJ databases">
        <title>Draft genome sequence of Marinobacter hydrocarbonoclasticus NCT7M from the microbiome of the marine copepod.</title>
        <authorList>
            <person name="Nuttall R."/>
            <person name="Sharma G."/>
            <person name="Moisander P."/>
        </authorList>
    </citation>
    <scope>NUCLEOTIDE SEQUENCE [LARGE SCALE GENOMIC DNA]</scope>
    <source>
        <strain evidence="1 2">NCT7M</strain>
    </source>
</reference>